<feature type="compositionally biased region" description="Acidic residues" evidence="1">
    <location>
        <begin position="190"/>
        <end position="203"/>
    </location>
</feature>
<feature type="region of interest" description="Disordered" evidence="1">
    <location>
        <begin position="128"/>
        <end position="147"/>
    </location>
</feature>
<name>A0A9P5EGQ8_9HYPO</name>
<dbReference type="AlphaFoldDB" id="A0A9P5EGQ8"/>
<dbReference type="OrthoDB" id="5151375at2759"/>
<protein>
    <submittedName>
        <fullName evidence="2">Uncharacterized protein</fullName>
    </submittedName>
</protein>
<evidence type="ECO:0000256" key="1">
    <source>
        <dbReference type="SAM" id="MobiDB-lite"/>
    </source>
</evidence>
<gene>
    <name evidence="2" type="ORF">FAGAP_2902</name>
</gene>
<comment type="caution">
    <text evidence="2">The sequence shown here is derived from an EMBL/GenBank/DDBJ whole genome shotgun (WGS) entry which is preliminary data.</text>
</comment>
<proteinExistence type="predicted"/>
<evidence type="ECO:0000313" key="3">
    <source>
        <dbReference type="Proteomes" id="UP000737391"/>
    </source>
</evidence>
<feature type="compositionally biased region" description="Basic and acidic residues" evidence="1">
    <location>
        <begin position="207"/>
        <end position="216"/>
    </location>
</feature>
<reference evidence="2" key="1">
    <citation type="submission" date="2020-01" db="EMBL/GenBank/DDBJ databases">
        <title>Identification and distribution of gene clusters putatively required for synthesis of sphingolipid metabolism inhibitors in phylogenetically diverse species of the filamentous fungus Fusarium.</title>
        <authorList>
            <person name="Kim H.-S."/>
            <person name="Busman M."/>
            <person name="Brown D.W."/>
            <person name="Divon H."/>
            <person name="Uhlig S."/>
            <person name="Proctor R.H."/>
        </authorList>
    </citation>
    <scope>NUCLEOTIDE SEQUENCE</scope>
    <source>
        <strain evidence="2">NRRL 31653</strain>
    </source>
</reference>
<sequence>MESNESLLITLRYALGLSNLQDVSQLAQVSQNLLEQKFAATPEGFAPRRMGGIYMRWLIHQDFTIEERLQSRVVKQWVSFVASWGLNVEDAIAMWAKGNYERTAETKQWREKRNSLRHEIEHQFLKLKNPEPIPPRPGLVEGVPPLRNHNFKTRGQIRKFDEYTNDAKTKYALENWPTKDIPFLSIETAVDTDAESEEAEETTSLDIKGEDGEAPTKKKARLDPGGSNSPRLVLKGSGSISSPIDLTI</sequence>
<organism evidence="2 3">
    <name type="scientific">Fusarium agapanthi</name>
    <dbReference type="NCBI Taxonomy" id="1803897"/>
    <lineage>
        <taxon>Eukaryota</taxon>
        <taxon>Fungi</taxon>
        <taxon>Dikarya</taxon>
        <taxon>Ascomycota</taxon>
        <taxon>Pezizomycotina</taxon>
        <taxon>Sordariomycetes</taxon>
        <taxon>Hypocreomycetidae</taxon>
        <taxon>Hypocreales</taxon>
        <taxon>Nectriaceae</taxon>
        <taxon>Fusarium</taxon>
        <taxon>Fusarium fujikuroi species complex</taxon>
    </lineage>
</organism>
<feature type="region of interest" description="Disordered" evidence="1">
    <location>
        <begin position="190"/>
        <end position="248"/>
    </location>
</feature>
<dbReference type="EMBL" id="LUFC02000165">
    <property type="protein sequence ID" value="KAF4500887.1"/>
    <property type="molecule type" value="Genomic_DNA"/>
</dbReference>
<dbReference type="Proteomes" id="UP000737391">
    <property type="component" value="Unassembled WGS sequence"/>
</dbReference>
<accession>A0A9P5EGQ8</accession>
<feature type="compositionally biased region" description="Polar residues" evidence="1">
    <location>
        <begin position="238"/>
        <end position="248"/>
    </location>
</feature>
<evidence type="ECO:0000313" key="2">
    <source>
        <dbReference type="EMBL" id="KAF4500887.1"/>
    </source>
</evidence>
<keyword evidence="3" id="KW-1185">Reference proteome</keyword>